<evidence type="ECO:0000313" key="1">
    <source>
        <dbReference type="EMBL" id="XDU67118.1"/>
    </source>
</evidence>
<organism evidence="1">
    <name type="scientific">Leptotrichia rugosa</name>
    <dbReference type="NCBI Taxonomy" id="3239302"/>
    <lineage>
        <taxon>Bacteria</taxon>
        <taxon>Fusobacteriati</taxon>
        <taxon>Fusobacteriota</taxon>
        <taxon>Fusobacteriia</taxon>
        <taxon>Fusobacteriales</taxon>
        <taxon>Leptotrichiaceae</taxon>
        <taxon>Leptotrichia</taxon>
    </lineage>
</organism>
<dbReference type="EMBL" id="CP165644">
    <property type="protein sequence ID" value="XDU67118.1"/>
    <property type="molecule type" value="Genomic_DNA"/>
</dbReference>
<dbReference type="KEGG" id="lrug:AB8B22_01535"/>
<dbReference type="AlphaFoldDB" id="A0AB39VHB3"/>
<sequence>MFLNFITLIFLVVILFLIKKLGFGNYGKKFVVENYLGVVLDGENRIFIKIKKKNFYFFEREKNYEIKYIRGKNNFEEIKEYFDVTLKNQDFIIKEINSNKFFDFQKKAIVLLRNPISVLNKIPLNFLPETELKSLIYEMAEFEIVEIERKDFKTFFEKLLYLKFKKLGESKENNENK</sequence>
<dbReference type="RefSeq" id="WP_094079268.1">
    <property type="nucleotide sequence ID" value="NZ_CP165644.1"/>
</dbReference>
<protein>
    <submittedName>
        <fullName evidence="1">Uncharacterized protein</fullName>
    </submittedName>
</protein>
<proteinExistence type="predicted"/>
<name>A0AB39VHB3_9FUSO</name>
<gene>
    <name evidence="1" type="ORF">AB8B22_01535</name>
</gene>
<reference evidence="1" key="1">
    <citation type="submission" date="2024-07" db="EMBL/GenBank/DDBJ databases">
        <authorList>
            <person name="Li X.-J."/>
            <person name="Wang X."/>
        </authorList>
    </citation>
    <scope>NUCLEOTIDE SEQUENCE</scope>
    <source>
        <strain evidence="1">HSP-334</strain>
    </source>
</reference>
<accession>A0AB39VHB3</accession>